<dbReference type="InterPro" id="IPR052918">
    <property type="entry name" value="Motility_Chemotaxis_Reg"/>
</dbReference>
<dbReference type="PANTHER" id="PTHR35580">
    <property type="entry name" value="CELL SURFACE GLYCOPROTEIN (S-LAYER PROTEIN)-LIKE PROTEIN"/>
    <property type="match status" value="1"/>
</dbReference>
<evidence type="ECO:0000313" key="2">
    <source>
        <dbReference type="Proteomes" id="UP001642484"/>
    </source>
</evidence>
<dbReference type="Proteomes" id="UP001642484">
    <property type="component" value="Unassembled WGS sequence"/>
</dbReference>
<sequence>MKFDHTGVHQWTVQRGGSRSDYVEAAEVDASGNSWVAGWTKSRSLDGHNTAGFSDVFLMQFDHAGVHQWTVQRGGSDLDVGNALQVDASGNAWVAGQTWSPSLDGHISAGASDVFLMKFDHAGVHQWTVRRGGSHTDECNALQVDASGNAWVAGDTFSSLDGHTNAGISSADVFLMKFDHAGVHQWTVQHGGFGEDMARALEVDASGNSWVAGYTTSSLDGHTNAGESDVFLMKFDTTGVHQWTVQRGGSDRDEARALQVDASGNSWVAGWTKSSLDGYTNAGISSADVFLMLFDHAGVHRWTVQRGGSDDDFGHALQVDASGNAWVAGDTRSSLDGNTNAGGSDVFLMKFQAASTVTSKTSTSRSTTSTSTVSRSTSVTTISTRTATESSAVLFEPLPDVDWQASTLDTVGLEQLVQKPQISSTLTPSVEDGKDFSTGLTAAEDIPAGLLAIVAVLAALTCLFASLGIFCCYWKLQGAAQAELPICHISNPTALPSLTPSMALKPLLFSWSSRMTAEWPRGKVQKLVVSEAGFEACGRHYEFCKLENGWHFVWEDGTVQKVESIRGNILQWRTQHPHPAWQDFRWICTPRCCIENHHDMKPSDFGPYRCGLCARSCTAENHWNCQQHQVHLCPVCAELPPEVPTLGVAAAYLVNIFPPLARRATADESPNFYAICPLLAHGENGMGYDKTCPRDGRPRCSIVDALDDAHSGGIPPCMSLSSEKVTHFVSWCWAYSLNDVVSSIERWLQKSGEDPLSVFLWMCFFCNNQYRIKEEAIQTPSEDLRGIFESHLVEAGRMLVLLDTVLEPTYVTRAWCIFESYVSIAQDIPMEIILPRTAENFFQETMRCGGIDLLTQGVHELDVRRAKAGSLADEDLIKRIILNTTGFDVVNHAVRSRLVDQLTVLFRELLMPRPP</sequence>
<organism evidence="1 2">
    <name type="scientific">Durusdinium trenchii</name>
    <dbReference type="NCBI Taxonomy" id="1381693"/>
    <lineage>
        <taxon>Eukaryota</taxon>
        <taxon>Sar</taxon>
        <taxon>Alveolata</taxon>
        <taxon>Dinophyceae</taxon>
        <taxon>Suessiales</taxon>
        <taxon>Symbiodiniaceae</taxon>
        <taxon>Durusdinium</taxon>
    </lineage>
</organism>
<accession>A0ABP0PSJ0</accession>
<comment type="caution">
    <text evidence="1">The sequence shown here is derived from an EMBL/GenBank/DDBJ whole genome shotgun (WGS) entry which is preliminary data.</text>
</comment>
<gene>
    <name evidence="1" type="ORF">CCMP2556_LOCUS38280</name>
</gene>
<reference evidence="1 2" key="1">
    <citation type="submission" date="2024-02" db="EMBL/GenBank/DDBJ databases">
        <authorList>
            <person name="Chen Y."/>
            <person name="Shah S."/>
            <person name="Dougan E. K."/>
            <person name="Thang M."/>
            <person name="Chan C."/>
        </authorList>
    </citation>
    <scope>NUCLEOTIDE SEQUENCE [LARGE SCALE GENOMIC DNA]</scope>
</reference>
<evidence type="ECO:0000313" key="1">
    <source>
        <dbReference type="EMBL" id="CAK9077675.1"/>
    </source>
</evidence>
<protein>
    <submittedName>
        <fullName evidence="1">Uncharacterized protein</fullName>
    </submittedName>
</protein>
<dbReference type="PANTHER" id="PTHR35580:SF1">
    <property type="entry name" value="PHYTASE-LIKE DOMAIN-CONTAINING PROTEIN"/>
    <property type="match status" value="1"/>
</dbReference>
<proteinExistence type="predicted"/>
<name>A0ABP0PSJ0_9DINO</name>
<dbReference type="EMBL" id="CAXAMN010023450">
    <property type="protein sequence ID" value="CAK9077675.1"/>
    <property type="molecule type" value="Genomic_DNA"/>
</dbReference>
<dbReference type="SUPFAM" id="SSF101898">
    <property type="entry name" value="NHL repeat"/>
    <property type="match status" value="1"/>
</dbReference>
<keyword evidence="2" id="KW-1185">Reference proteome</keyword>